<dbReference type="Pfam" id="PF01917">
    <property type="entry name" value="Flagellin_arch-type"/>
    <property type="match status" value="1"/>
</dbReference>
<keyword evidence="5" id="KW-0812">Transmembrane</keyword>
<comment type="subcellular location">
    <subcellularLocation>
        <location evidence="1 4">Archaeal flagellum</location>
    </subcellularLocation>
</comment>
<proteinExistence type="inferred from homology"/>
<keyword evidence="6" id="KW-0966">Cell projection</keyword>
<evidence type="ECO:0000256" key="1">
    <source>
        <dbReference type="ARBA" id="ARBA00004618"/>
    </source>
</evidence>
<keyword evidence="5" id="KW-1133">Transmembrane helix</keyword>
<evidence type="ECO:0000313" key="6">
    <source>
        <dbReference type="EMBL" id="BBL67903.1"/>
    </source>
</evidence>
<protein>
    <recommendedName>
        <fullName evidence="4">Flagellin</fullName>
    </recommendedName>
</protein>
<evidence type="ECO:0000256" key="3">
    <source>
        <dbReference type="ARBA" id="ARBA00022440"/>
    </source>
</evidence>
<keyword evidence="3 4" id="KW-0974">Archaeal flagellum</keyword>
<sequence>MKRQFNDNAFTGLEAAIVLIAFIVVAAVFSYVVLGAGFFTTQKSQEVVHTGVSQASSSMEIVGYVYGIGDKTNQQLTSIKFAVANTAGGTAIDIKQMVITYVDEDHHDVLQYQSNATSTLGTGNWTVTARYNSDDSAADMLLEPGEQFELQVAVPNPGVNKAFSVNLQPAAGAVFPIHKTVPPAVEPYNLLP</sequence>
<dbReference type="PANTHER" id="PTHR35903:SF1">
    <property type="entry name" value="FLAGELLIN B1"/>
    <property type="match status" value="1"/>
</dbReference>
<evidence type="ECO:0000256" key="4">
    <source>
        <dbReference type="RuleBase" id="RU361282"/>
    </source>
</evidence>
<dbReference type="RefSeq" id="WP_221058261.1">
    <property type="nucleotide sequence ID" value="NZ_AP019781.1"/>
</dbReference>
<feature type="transmembrane region" description="Helical" evidence="5">
    <location>
        <begin position="12"/>
        <end position="39"/>
    </location>
</feature>
<dbReference type="NCBIfam" id="TIGR02537">
    <property type="entry name" value="arch_flag_Nterm"/>
    <property type="match status" value="1"/>
</dbReference>
<dbReference type="Proteomes" id="UP000824969">
    <property type="component" value="Chromosome"/>
</dbReference>
<evidence type="ECO:0000313" key="7">
    <source>
        <dbReference type="Proteomes" id="UP000824969"/>
    </source>
</evidence>
<comment type="similarity">
    <text evidence="2 4">Belongs to the archaeal flagellin family.</text>
</comment>
<organism evidence="6 7">
    <name type="scientific">Methanoculleus chikugoensis</name>
    <dbReference type="NCBI Taxonomy" id="118126"/>
    <lineage>
        <taxon>Archaea</taxon>
        <taxon>Methanobacteriati</taxon>
        <taxon>Methanobacteriota</taxon>
        <taxon>Stenosarchaea group</taxon>
        <taxon>Methanomicrobia</taxon>
        <taxon>Methanomicrobiales</taxon>
        <taxon>Methanomicrobiaceae</taxon>
        <taxon>Methanoculleus</taxon>
    </lineage>
</organism>
<reference evidence="6 7" key="1">
    <citation type="submission" date="2019-06" db="EMBL/GenBank/DDBJ databases">
        <title>Complete genome sequence of Methanoculleus chikugoensis strain MG62.</title>
        <authorList>
            <person name="Asakawa S."/>
            <person name="Dianou D."/>
        </authorList>
    </citation>
    <scope>NUCLEOTIDE SEQUENCE [LARGE SCALE GENOMIC DNA]</scope>
    <source>
        <strain evidence="6 7">MG62</strain>
    </source>
</reference>
<dbReference type="InterPro" id="IPR013373">
    <property type="entry name" value="Flagellin/pilin_N_arc"/>
</dbReference>
<keyword evidence="5" id="KW-0472">Membrane</keyword>
<evidence type="ECO:0000256" key="2">
    <source>
        <dbReference type="ARBA" id="ARBA00010256"/>
    </source>
</evidence>
<dbReference type="EMBL" id="AP019781">
    <property type="protein sequence ID" value="BBL67903.1"/>
    <property type="molecule type" value="Genomic_DNA"/>
</dbReference>
<accession>A0ABN5XGS1</accession>
<keyword evidence="6" id="KW-0282">Flagellum</keyword>
<dbReference type="PANTHER" id="PTHR35903">
    <property type="entry name" value="FLAGELLIN B1"/>
    <property type="match status" value="1"/>
</dbReference>
<keyword evidence="6" id="KW-0969">Cilium</keyword>
<gene>
    <name evidence="6" type="ORF">MchiMG62_10840</name>
</gene>
<comment type="function">
    <text evidence="4">Flagellin is the subunit protein which polymerizes to form the filaments of archaeal flagella.</text>
</comment>
<name>A0ABN5XGS1_9EURY</name>
<evidence type="ECO:0000256" key="5">
    <source>
        <dbReference type="SAM" id="Phobius"/>
    </source>
</evidence>
<dbReference type="GeneID" id="66130604"/>
<keyword evidence="7" id="KW-1185">Reference proteome</keyword>
<dbReference type="InterPro" id="IPR002774">
    <property type="entry name" value="Flagellin_arc-type"/>
</dbReference>